<evidence type="ECO:0000256" key="9">
    <source>
        <dbReference type="ARBA" id="ARBA00022605"/>
    </source>
</evidence>
<accession>I4ECU3</accession>
<dbReference type="UniPathway" id="UPA00031">
    <property type="reaction ID" value="UER00007"/>
</dbReference>
<evidence type="ECO:0000256" key="11">
    <source>
        <dbReference type="ARBA" id="ARBA00022801"/>
    </source>
</evidence>
<dbReference type="InterPro" id="IPR038019">
    <property type="entry name" value="PRib_AMP_CycHydrolase_sf"/>
</dbReference>
<dbReference type="NCBIfam" id="NF000768">
    <property type="entry name" value="PRK00051.1"/>
    <property type="match status" value="1"/>
</dbReference>
<dbReference type="GO" id="GO:0004635">
    <property type="term" value="F:phosphoribosyl-AMP cyclohydrolase activity"/>
    <property type="evidence" value="ECO:0007669"/>
    <property type="project" value="UniProtKB-UniRule"/>
</dbReference>
<dbReference type="EC" id="3.6.1.31" evidence="15"/>
<dbReference type="GO" id="GO:0000105">
    <property type="term" value="P:L-histidine biosynthetic process"/>
    <property type="evidence" value="ECO:0007669"/>
    <property type="project" value="UniProtKB-UniRule"/>
</dbReference>
<dbReference type="InterPro" id="IPR023019">
    <property type="entry name" value="His_synth_HisIE"/>
</dbReference>
<comment type="catalytic activity">
    <reaction evidence="1 15">
        <text>1-(5-phospho-beta-D-ribosyl)-5'-AMP + H2O = 1-(5-phospho-beta-D-ribosyl)-5-[(5-phospho-beta-D-ribosylamino)methylideneamino]imidazole-4-carboxamide</text>
        <dbReference type="Rhea" id="RHEA:20049"/>
        <dbReference type="ChEBI" id="CHEBI:15377"/>
        <dbReference type="ChEBI" id="CHEBI:58435"/>
        <dbReference type="ChEBI" id="CHEBI:59457"/>
        <dbReference type="EC" id="3.5.4.19"/>
    </reaction>
</comment>
<dbReference type="InterPro" id="IPR021130">
    <property type="entry name" value="PRib-ATP_PPHydrolase-like"/>
</dbReference>
<evidence type="ECO:0000256" key="3">
    <source>
        <dbReference type="ARBA" id="ARBA00004496"/>
    </source>
</evidence>
<dbReference type="HAMAP" id="MF_01021">
    <property type="entry name" value="HisI"/>
    <property type="match status" value="1"/>
</dbReference>
<evidence type="ECO:0000256" key="7">
    <source>
        <dbReference type="ARBA" id="ARBA00008299"/>
    </source>
</evidence>
<dbReference type="RefSeq" id="WP_008474661.1">
    <property type="nucleotide sequence ID" value="NZ_CAGS01000028.1"/>
</dbReference>
<comment type="subcellular location">
    <subcellularLocation>
        <location evidence="3 15">Cytoplasm</location>
    </subcellularLocation>
</comment>
<dbReference type="GO" id="GO:0005524">
    <property type="term" value="F:ATP binding"/>
    <property type="evidence" value="ECO:0007669"/>
    <property type="project" value="UniProtKB-KW"/>
</dbReference>
<reference evidence="17 18" key="1">
    <citation type="journal article" date="2012" name="ISME J.">
        <title>Nitrification expanded: discovery, physiology and genomics of a nitrite-oxidizing bacterium from the phylum Chloroflexi.</title>
        <authorList>
            <person name="Sorokin D.Y."/>
            <person name="Lucker S."/>
            <person name="Vejmelkova D."/>
            <person name="Kostrikina N.A."/>
            <person name="Kleerebezem R."/>
            <person name="Rijpstra W.I."/>
            <person name="Damste J.S."/>
            <person name="Le Paslier D."/>
            <person name="Muyzer G."/>
            <person name="Wagner M."/>
            <person name="van Loosdrecht M.C."/>
            <person name="Daims H."/>
        </authorList>
    </citation>
    <scope>NUCLEOTIDE SEQUENCE [LARGE SCALE GENOMIC DNA]</scope>
    <source>
        <strain evidence="18">none</strain>
    </source>
</reference>
<evidence type="ECO:0000256" key="13">
    <source>
        <dbReference type="ARBA" id="ARBA00023102"/>
    </source>
</evidence>
<comment type="caution">
    <text evidence="17">The sequence shown here is derived from an EMBL/GenBank/DDBJ whole genome shotgun (WGS) entry which is preliminary data.</text>
</comment>
<dbReference type="CDD" id="cd11534">
    <property type="entry name" value="NTP-PPase_HisIE_like"/>
    <property type="match status" value="1"/>
</dbReference>
<gene>
    <name evidence="15 17" type="primary">hisI</name>
    <name evidence="15" type="synonym">hisIE</name>
    <name evidence="17" type="ORF">NITHO_1230006</name>
</gene>
<keyword evidence="8 15" id="KW-0963">Cytoplasm</keyword>
<dbReference type="GO" id="GO:0005737">
    <property type="term" value="C:cytoplasm"/>
    <property type="evidence" value="ECO:0007669"/>
    <property type="project" value="UniProtKB-SubCell"/>
</dbReference>
<dbReference type="HAMAP" id="MF_01020">
    <property type="entry name" value="HisE"/>
    <property type="match status" value="1"/>
</dbReference>
<keyword evidence="13 15" id="KW-0368">Histidine biosynthesis</keyword>
<name>I4ECU3_9BACT</name>
<dbReference type="HAMAP" id="MF_01019">
    <property type="entry name" value="HisIE"/>
    <property type="match status" value="1"/>
</dbReference>
<keyword evidence="9 15" id="KW-0028">Amino-acid biosynthesis</keyword>
<dbReference type="FunFam" id="3.10.20.810:FF:000001">
    <property type="entry name" value="Histidine biosynthesis bifunctional protein HisIE"/>
    <property type="match status" value="1"/>
</dbReference>
<dbReference type="Gene3D" id="1.10.287.1080">
    <property type="entry name" value="MazG-like"/>
    <property type="match status" value="1"/>
</dbReference>
<dbReference type="InterPro" id="IPR002496">
    <property type="entry name" value="PRib_AMP_CycHydrolase_dom"/>
</dbReference>
<comment type="pathway">
    <text evidence="4 15">Amino-acid biosynthesis; L-histidine biosynthesis; L-histidine from 5-phospho-alpha-D-ribose 1-diphosphate: step 3/9.</text>
</comment>
<dbReference type="Proteomes" id="UP000004221">
    <property type="component" value="Unassembled WGS sequence"/>
</dbReference>
<feature type="domain" description="Phosphoribosyl-AMP cyclohydrolase" evidence="16">
    <location>
        <begin position="32"/>
        <end position="104"/>
    </location>
</feature>
<evidence type="ECO:0000259" key="16">
    <source>
        <dbReference type="Pfam" id="PF01502"/>
    </source>
</evidence>
<evidence type="ECO:0000256" key="2">
    <source>
        <dbReference type="ARBA" id="ARBA00001460"/>
    </source>
</evidence>
<dbReference type="GO" id="GO:0004636">
    <property type="term" value="F:phosphoribosyl-ATP diphosphatase activity"/>
    <property type="evidence" value="ECO:0007669"/>
    <property type="project" value="UniProtKB-UniRule"/>
</dbReference>
<evidence type="ECO:0000313" key="17">
    <source>
        <dbReference type="EMBL" id="CCF82505.1"/>
    </source>
</evidence>
<keyword evidence="18" id="KW-1185">Reference proteome</keyword>
<dbReference type="SUPFAM" id="SSF101386">
    <property type="entry name" value="all-alpha NTP pyrophosphatases"/>
    <property type="match status" value="1"/>
</dbReference>
<dbReference type="InterPro" id="IPR008179">
    <property type="entry name" value="HisE"/>
</dbReference>
<keyword evidence="12 15" id="KW-0067">ATP-binding</keyword>
<evidence type="ECO:0000256" key="5">
    <source>
        <dbReference type="ARBA" id="ARBA00005204"/>
    </source>
</evidence>
<feature type="region of interest" description="Phosphoribosyl-AMP cyclohydrolase" evidence="15">
    <location>
        <begin position="1"/>
        <end position="122"/>
    </location>
</feature>
<keyword evidence="10 15" id="KW-0547">Nucleotide-binding</keyword>
<comment type="pathway">
    <text evidence="5 15">Amino-acid biosynthesis; L-histidine biosynthesis; L-histidine from 5-phospho-alpha-D-ribose 1-diphosphate: step 2/9.</text>
</comment>
<dbReference type="AlphaFoldDB" id="I4ECU3"/>
<dbReference type="EMBL" id="CAGS01000028">
    <property type="protein sequence ID" value="CCF82505.1"/>
    <property type="molecule type" value="Genomic_DNA"/>
</dbReference>
<protein>
    <recommendedName>
        <fullName evidence="15">Histidine biosynthesis bifunctional protein HisIE</fullName>
    </recommendedName>
    <domain>
        <recommendedName>
            <fullName evidence="15">Phosphoribosyl-AMP cyclohydrolase</fullName>
            <shortName evidence="15">PRA-CH</shortName>
            <ecNumber evidence="15">3.5.4.19</ecNumber>
        </recommendedName>
    </domain>
    <domain>
        <recommendedName>
            <fullName evidence="15">Phosphoribosyl-ATP pyrophosphatase</fullName>
            <shortName evidence="15">PRA-PH</shortName>
            <ecNumber evidence="15">3.6.1.31</ecNumber>
        </recommendedName>
    </domain>
</protein>
<proteinExistence type="inferred from homology"/>
<sequence>MGSVPEINRVRFDEQGLVPAVVQDSATGQVRMLGYMNREALERTLATRHLHFWSRSRQELWMKGETSGNIHEVTEVRVDCDGDTLLVRVRPQGPTCHEGTDTCFDAVQLLESSEPVPAGSEVVDEVGRVIADRHRRPVEGSYTTYLFEQGIDKIGKKIGEESAEVIIAAKNGEPTALAGEASDLIYHLLVLLEASGVPTSQVWSVLQNRRGRPRPDHSS</sequence>
<evidence type="ECO:0000256" key="1">
    <source>
        <dbReference type="ARBA" id="ARBA00000024"/>
    </source>
</evidence>
<evidence type="ECO:0000256" key="6">
    <source>
        <dbReference type="ARBA" id="ARBA00007731"/>
    </source>
</evidence>
<evidence type="ECO:0000313" key="18">
    <source>
        <dbReference type="Proteomes" id="UP000004221"/>
    </source>
</evidence>
<evidence type="ECO:0000256" key="12">
    <source>
        <dbReference type="ARBA" id="ARBA00022840"/>
    </source>
</evidence>
<dbReference type="PANTHER" id="PTHR42945:SF1">
    <property type="entry name" value="HISTIDINE BIOSYNTHESIS BIFUNCTIONAL PROTEIN HIS7"/>
    <property type="match status" value="1"/>
</dbReference>
<comment type="catalytic activity">
    <reaction evidence="2 15">
        <text>1-(5-phospho-beta-D-ribosyl)-ATP + H2O = 1-(5-phospho-beta-D-ribosyl)-5'-AMP + diphosphate + H(+)</text>
        <dbReference type="Rhea" id="RHEA:22828"/>
        <dbReference type="ChEBI" id="CHEBI:15377"/>
        <dbReference type="ChEBI" id="CHEBI:15378"/>
        <dbReference type="ChEBI" id="CHEBI:33019"/>
        <dbReference type="ChEBI" id="CHEBI:59457"/>
        <dbReference type="ChEBI" id="CHEBI:73183"/>
        <dbReference type="EC" id="3.6.1.31"/>
    </reaction>
</comment>
<dbReference type="SUPFAM" id="SSF141734">
    <property type="entry name" value="HisI-like"/>
    <property type="match status" value="1"/>
</dbReference>
<dbReference type="Gene3D" id="3.10.20.810">
    <property type="entry name" value="Phosphoribosyl-AMP cyclohydrolase"/>
    <property type="match status" value="1"/>
</dbReference>
<dbReference type="NCBIfam" id="TIGR03188">
    <property type="entry name" value="histidine_hisI"/>
    <property type="match status" value="1"/>
</dbReference>
<evidence type="ECO:0000256" key="4">
    <source>
        <dbReference type="ARBA" id="ARBA00005169"/>
    </source>
</evidence>
<evidence type="ECO:0000256" key="10">
    <source>
        <dbReference type="ARBA" id="ARBA00022741"/>
    </source>
</evidence>
<dbReference type="Pfam" id="PF01502">
    <property type="entry name" value="PRA-CH"/>
    <property type="match status" value="1"/>
</dbReference>
<dbReference type="InterPro" id="IPR026660">
    <property type="entry name" value="PRA-CH"/>
</dbReference>
<evidence type="ECO:0000256" key="8">
    <source>
        <dbReference type="ARBA" id="ARBA00022490"/>
    </source>
</evidence>
<keyword evidence="11 15" id="KW-0378">Hydrolase</keyword>
<comment type="similarity">
    <text evidence="6 15">In the C-terminal section; belongs to the PRA-PH family.</text>
</comment>
<dbReference type="Pfam" id="PF01503">
    <property type="entry name" value="PRA-PH"/>
    <property type="match status" value="1"/>
</dbReference>
<dbReference type="PANTHER" id="PTHR42945">
    <property type="entry name" value="HISTIDINE BIOSYNTHESIS BIFUNCTIONAL PROTEIN"/>
    <property type="match status" value="1"/>
</dbReference>
<dbReference type="EC" id="3.5.4.19" evidence="15"/>
<feature type="region of interest" description="Phosphoribosyl-ATP pyrophosphohydrolase" evidence="15">
    <location>
        <begin position="123"/>
        <end position="219"/>
    </location>
</feature>
<organism evidence="17 18">
    <name type="scientific">Nitrolancea hollandica Lb</name>
    <dbReference type="NCBI Taxonomy" id="1129897"/>
    <lineage>
        <taxon>Bacteria</taxon>
        <taxon>Pseudomonadati</taxon>
        <taxon>Thermomicrobiota</taxon>
        <taxon>Thermomicrobia</taxon>
        <taxon>Sphaerobacterales</taxon>
        <taxon>Sphaerobacterineae</taxon>
        <taxon>Sphaerobacteraceae</taxon>
        <taxon>Nitrolancea</taxon>
    </lineage>
</organism>
<dbReference type="NCBIfam" id="NF002747">
    <property type="entry name" value="PRK02759.1"/>
    <property type="match status" value="1"/>
</dbReference>
<comment type="similarity">
    <text evidence="7 15">In the N-terminal section; belongs to the PRA-CH family.</text>
</comment>
<evidence type="ECO:0000256" key="15">
    <source>
        <dbReference type="HAMAP-Rule" id="MF_01019"/>
    </source>
</evidence>
<keyword evidence="14 15" id="KW-0511">Multifunctional enzyme</keyword>
<evidence type="ECO:0000256" key="14">
    <source>
        <dbReference type="ARBA" id="ARBA00023268"/>
    </source>
</evidence>